<dbReference type="Proteomes" id="UP001451782">
    <property type="component" value="Chromosome"/>
</dbReference>
<dbReference type="GO" id="GO:0006310">
    <property type="term" value="P:DNA recombination"/>
    <property type="evidence" value="ECO:0007669"/>
    <property type="project" value="UniProtKB-KW"/>
</dbReference>
<dbReference type="InterPro" id="IPR010998">
    <property type="entry name" value="Integrase_recombinase_N"/>
</dbReference>
<dbReference type="InterPro" id="IPR002104">
    <property type="entry name" value="Integrase_catalytic"/>
</dbReference>
<sequence length="485" mass="55105">MVVKSNRSEHLLTLKGNRWWFRQGIPKPVHRVTGGPSFIMINLETSDIREAKRRRDDIEAFTRTQFRDVRDGLRGAFELPDWFPSAQPSGRPMGLSGAARGAIIRAAMDGAEDDDEKLMIVRAAEAEADRMKPAQRKAFEDAMSGQVKIEHHLQDHLKTAGLAPKTEAERRGIVMMLARWCSAVGLTLDQIDRKRAGQYVAEVLEEKHAKTRAKHISFLRQYWIFMARRGHVRLPQGEAITSGWPWNDQLIETKGKRVERGARKAEERPFTDTEVSTLMNSTFPLKEAWEGVMKDVFLVALLSGMRQAEIVTLWVEEVVEENGHLSFNLQQGKNASAARKVPAHSSLVSMVRERLKGKAGQDPLFHELAGMGNPSDTYGKRFKRWREALDVADVQEDTRRSLVNFHSARRWFTIKARHAEQPKETIADVIGHTPDKQDVTFGVYAREASEGQRRACVEAVRLPLRCLEVEVIIERDNDVQPPLRV</sequence>
<keyword evidence="2" id="KW-0229">DNA integration</keyword>
<dbReference type="AlphaFoldDB" id="A0AAN0M441"/>
<dbReference type="EMBL" id="CP151762">
    <property type="protein sequence ID" value="WZU64595.1"/>
    <property type="molecule type" value="Genomic_DNA"/>
</dbReference>
<dbReference type="KEGG" id="yag:AABB28_04760"/>
<dbReference type="PROSITE" id="PS51898">
    <property type="entry name" value="TYR_RECOMBINASE"/>
    <property type="match status" value="1"/>
</dbReference>
<evidence type="ECO:0000313" key="7">
    <source>
        <dbReference type="Proteomes" id="UP001451782"/>
    </source>
</evidence>
<dbReference type="RefSeq" id="WP_342070959.1">
    <property type="nucleotide sequence ID" value="NZ_CP151762.1"/>
</dbReference>
<proteinExistence type="inferred from homology"/>
<evidence type="ECO:0000256" key="3">
    <source>
        <dbReference type="ARBA" id="ARBA00023125"/>
    </source>
</evidence>
<dbReference type="InterPro" id="IPR004107">
    <property type="entry name" value="Integrase_SAM-like_N"/>
</dbReference>
<protein>
    <submittedName>
        <fullName evidence="6">Tyrosine-type recombinase/integrase</fullName>
    </submittedName>
</protein>
<accession>A0AAN0M441</accession>
<dbReference type="GO" id="GO:0015074">
    <property type="term" value="P:DNA integration"/>
    <property type="evidence" value="ECO:0007669"/>
    <property type="project" value="UniProtKB-KW"/>
</dbReference>
<dbReference type="Pfam" id="PF20172">
    <property type="entry name" value="DUF6538"/>
    <property type="match status" value="1"/>
</dbReference>
<keyword evidence="7" id="KW-1185">Reference proteome</keyword>
<evidence type="ECO:0000256" key="4">
    <source>
        <dbReference type="ARBA" id="ARBA00023172"/>
    </source>
</evidence>
<evidence type="ECO:0000313" key="6">
    <source>
        <dbReference type="EMBL" id="WZU64595.1"/>
    </source>
</evidence>
<evidence type="ECO:0000259" key="5">
    <source>
        <dbReference type="PROSITE" id="PS51898"/>
    </source>
</evidence>
<organism evidence="6 7">
    <name type="scientific">Yoonia algicola</name>
    <dbReference type="NCBI Taxonomy" id="3137368"/>
    <lineage>
        <taxon>Bacteria</taxon>
        <taxon>Pseudomonadati</taxon>
        <taxon>Pseudomonadota</taxon>
        <taxon>Alphaproteobacteria</taxon>
        <taxon>Rhodobacterales</taxon>
        <taxon>Paracoccaceae</taxon>
        <taxon>Yoonia</taxon>
    </lineage>
</organism>
<name>A0AAN0M441_9RHOB</name>
<dbReference type="PANTHER" id="PTHR30349:SF64">
    <property type="entry name" value="PROPHAGE INTEGRASE INTD-RELATED"/>
    <property type="match status" value="1"/>
</dbReference>
<dbReference type="InterPro" id="IPR011010">
    <property type="entry name" value="DNA_brk_join_enz"/>
</dbReference>
<feature type="domain" description="Tyr recombinase" evidence="5">
    <location>
        <begin position="265"/>
        <end position="457"/>
    </location>
</feature>
<keyword evidence="4" id="KW-0233">DNA recombination</keyword>
<dbReference type="PANTHER" id="PTHR30349">
    <property type="entry name" value="PHAGE INTEGRASE-RELATED"/>
    <property type="match status" value="1"/>
</dbReference>
<dbReference type="Gene3D" id="1.10.150.130">
    <property type="match status" value="1"/>
</dbReference>
<gene>
    <name evidence="6" type="ORF">AABB28_04760</name>
</gene>
<reference evidence="6 7" key="1">
    <citation type="submission" date="2024-04" db="EMBL/GenBank/DDBJ databases">
        <title>Phylogenomic analyses of a clade within the roseobacter group suggest taxonomic reassignments of species of the genera Aestuariivita, Citreicella, Loktanella, Nautella, Pelagibaca, Ruegeria, Thalassobius, Thiobacimonas and Tropicibacter, and the proposal o.</title>
        <authorList>
            <person name="Jeon C.O."/>
        </authorList>
    </citation>
    <scope>NUCLEOTIDE SEQUENCE [LARGE SCALE GENOMIC DNA]</scope>
    <source>
        <strain evidence="6 7">G8-12</strain>
    </source>
</reference>
<dbReference type="InterPro" id="IPR050090">
    <property type="entry name" value="Tyrosine_recombinase_XerCD"/>
</dbReference>
<evidence type="ECO:0000256" key="2">
    <source>
        <dbReference type="ARBA" id="ARBA00022908"/>
    </source>
</evidence>
<dbReference type="GO" id="GO:0003677">
    <property type="term" value="F:DNA binding"/>
    <property type="evidence" value="ECO:0007669"/>
    <property type="project" value="UniProtKB-KW"/>
</dbReference>
<keyword evidence="3" id="KW-0238">DNA-binding</keyword>
<dbReference type="Pfam" id="PF02899">
    <property type="entry name" value="Phage_int_SAM_1"/>
    <property type="match status" value="1"/>
</dbReference>
<comment type="similarity">
    <text evidence="1">Belongs to the 'phage' integrase family.</text>
</comment>
<dbReference type="Gene3D" id="1.10.443.10">
    <property type="entry name" value="Intergrase catalytic core"/>
    <property type="match status" value="1"/>
</dbReference>
<dbReference type="InterPro" id="IPR046668">
    <property type="entry name" value="DUF6538"/>
</dbReference>
<dbReference type="InterPro" id="IPR013762">
    <property type="entry name" value="Integrase-like_cat_sf"/>
</dbReference>
<dbReference type="Pfam" id="PF00589">
    <property type="entry name" value="Phage_integrase"/>
    <property type="match status" value="1"/>
</dbReference>
<dbReference type="SUPFAM" id="SSF56349">
    <property type="entry name" value="DNA breaking-rejoining enzymes"/>
    <property type="match status" value="1"/>
</dbReference>
<evidence type="ECO:0000256" key="1">
    <source>
        <dbReference type="ARBA" id="ARBA00008857"/>
    </source>
</evidence>